<dbReference type="EMBL" id="CP012900">
    <property type="protein sequence ID" value="ALJ26908.1"/>
    <property type="molecule type" value="Genomic_DNA"/>
</dbReference>
<dbReference type="KEGG" id="sacz:AOT14_04600"/>
<dbReference type="OrthoDB" id="9807521at2"/>
<keyword evidence="2" id="KW-1185">Reference proteome</keyword>
<protein>
    <submittedName>
        <fullName evidence="1">Adenylate/guanylate cyclase</fullName>
    </submittedName>
</protein>
<organism evidence="1 2">
    <name type="scientific">Stenotrophomonas acidaminiphila</name>
    <dbReference type="NCBI Taxonomy" id="128780"/>
    <lineage>
        <taxon>Bacteria</taxon>
        <taxon>Pseudomonadati</taxon>
        <taxon>Pseudomonadota</taxon>
        <taxon>Gammaproteobacteria</taxon>
        <taxon>Lysobacterales</taxon>
        <taxon>Lysobacteraceae</taxon>
        <taxon>Stenotrophomonas</taxon>
    </lineage>
</organism>
<dbReference type="SUPFAM" id="SSF55073">
    <property type="entry name" value="Nucleotide cyclase"/>
    <property type="match status" value="1"/>
</dbReference>
<sequence>MARLEELQSAVADIFSSRWASRTGQVVPDPEDLRLGNDVVEFDRATVLYADLQGSTHMVDSEPWWRSAEIYKTFLHCAASIIRDEGGAITSYDGDRVMGIWIGKRQTTPAAIAGLKINFAVQNVINPAFRRQYPDISLEVKQVVGIDTSAIRAARTGVRGGNDIVWVGRAANYAAKLTNLNSEERTWVTEDAFNRLADEAKLGGPMKQLMWKKFRWSQQGDMPIYGSTWWWNIT</sequence>
<gene>
    <name evidence="1" type="ORF">AOT14_04600</name>
</gene>
<name>A0A0S1AVT1_9GAMM</name>
<dbReference type="AlphaFoldDB" id="A0A0S1AVT1"/>
<dbReference type="InterPro" id="IPR029787">
    <property type="entry name" value="Nucleotide_cyclase"/>
</dbReference>
<accession>A0A0S1AVT1</accession>
<dbReference type="PATRIC" id="fig|128780.6.peg.470"/>
<dbReference type="Proteomes" id="UP000061010">
    <property type="component" value="Chromosome"/>
</dbReference>
<evidence type="ECO:0000313" key="2">
    <source>
        <dbReference type="Proteomes" id="UP000061010"/>
    </source>
</evidence>
<proteinExistence type="predicted"/>
<reference evidence="1 2" key="1">
    <citation type="journal article" date="2015" name="Genome Announc.">
        <title>Complete Genome Sequencing of Stenotrophomonas acidaminiphila ZAC14D2_NAIMI4_2, a Multidrug-Resistant Strain Isolated from Sediments of a Polluted River in Mexico, Uncovers New Antibiotic Resistance Genes and a Novel Class-II Lasso Peptide Biosynthesis Gene Cluster.</title>
        <authorList>
            <person name="Vinuesa P."/>
            <person name="Ochoa-Sanchez L.E."/>
        </authorList>
    </citation>
    <scope>NUCLEOTIDE SEQUENCE [LARGE SCALE GENOMIC DNA]</scope>
    <source>
        <strain evidence="1 2">ZAC14D2_NAIMI4_2</strain>
    </source>
</reference>
<dbReference type="Gene3D" id="3.30.70.1230">
    <property type="entry name" value="Nucleotide cyclase"/>
    <property type="match status" value="1"/>
</dbReference>
<evidence type="ECO:0000313" key="1">
    <source>
        <dbReference type="EMBL" id="ALJ26908.1"/>
    </source>
</evidence>